<comment type="caution">
    <text evidence="1">The sequence shown here is derived from an EMBL/GenBank/DDBJ whole genome shotgun (WGS) entry which is preliminary data.</text>
</comment>
<gene>
    <name evidence="1" type="ORF">H8K52_09455</name>
</gene>
<keyword evidence="2" id="KW-1185">Reference proteome</keyword>
<evidence type="ECO:0000313" key="2">
    <source>
        <dbReference type="Proteomes" id="UP000648257"/>
    </source>
</evidence>
<protein>
    <submittedName>
        <fullName evidence="1">Uncharacterized protein</fullName>
    </submittedName>
</protein>
<evidence type="ECO:0000313" key="1">
    <source>
        <dbReference type="EMBL" id="MBC3807567.1"/>
    </source>
</evidence>
<dbReference type="Proteomes" id="UP000648257">
    <property type="component" value="Unassembled WGS sequence"/>
</dbReference>
<sequence>MEENHALRFFAKNVFSVGISYLGWKLFEKIGSGYGPIGLMLTSMIWVRLFPRDILNLFSFIKNQAQYAAVFRWHGKYYSFDGRQIRFYLVENIVWIPFADIERIVEPKVVKHELTMLAQQYGKIPEHSMQGVTEEGLMRLLKTRTEGGHTNYKMIRFKRWLLTSALENVKRLPKSAINNVR</sequence>
<reference evidence="1 2" key="1">
    <citation type="submission" date="2020-08" db="EMBL/GenBank/DDBJ databases">
        <title>Novel species isolated from subtropical streams in China.</title>
        <authorList>
            <person name="Lu H."/>
        </authorList>
    </citation>
    <scope>NUCLEOTIDE SEQUENCE [LARGE SCALE GENOMIC DNA]</scope>
    <source>
        <strain evidence="1 2">KACC 16656</strain>
    </source>
</reference>
<dbReference type="RefSeq" id="WP_186922650.1">
    <property type="nucleotide sequence ID" value="NZ_JACOFW010000008.1"/>
</dbReference>
<organism evidence="1 2">
    <name type="scientific">Undibacterium seohonense</name>
    <dbReference type="NCBI Taxonomy" id="1344950"/>
    <lineage>
        <taxon>Bacteria</taxon>
        <taxon>Pseudomonadati</taxon>
        <taxon>Pseudomonadota</taxon>
        <taxon>Betaproteobacteria</taxon>
        <taxon>Burkholderiales</taxon>
        <taxon>Oxalobacteraceae</taxon>
        <taxon>Undibacterium</taxon>
    </lineage>
</organism>
<proteinExistence type="predicted"/>
<dbReference type="EMBL" id="JACOFW010000008">
    <property type="protein sequence ID" value="MBC3807567.1"/>
    <property type="molecule type" value="Genomic_DNA"/>
</dbReference>
<accession>A0ABR6X453</accession>
<name>A0ABR6X453_9BURK</name>